<dbReference type="GO" id="GO:0030145">
    <property type="term" value="F:manganese ion binding"/>
    <property type="evidence" value="ECO:0007669"/>
    <property type="project" value="UniProtKB-UniRule"/>
</dbReference>
<comment type="catalytic activity">
    <reaction evidence="8">
        <text>L-histidyl-[protein] + UTP = N(tele)-(5'-uridylyl)-L-histidyl-[protein] + diphosphate</text>
        <dbReference type="Rhea" id="RHEA:83891"/>
        <dbReference type="Rhea" id="RHEA-COMP:9745"/>
        <dbReference type="Rhea" id="RHEA-COMP:20239"/>
        <dbReference type="ChEBI" id="CHEBI:29979"/>
        <dbReference type="ChEBI" id="CHEBI:33019"/>
        <dbReference type="ChEBI" id="CHEBI:46398"/>
        <dbReference type="ChEBI" id="CHEBI:233474"/>
    </reaction>
</comment>
<keyword evidence="7 8" id="KW-0460">Magnesium</keyword>
<dbReference type="InterPro" id="IPR003846">
    <property type="entry name" value="SelO"/>
</dbReference>
<keyword evidence="8" id="KW-0464">Manganese</keyword>
<dbReference type="PANTHER" id="PTHR32057:SF14">
    <property type="entry name" value="PROTEIN ADENYLYLTRANSFERASE SELO, MITOCHONDRIAL"/>
    <property type="match status" value="1"/>
</dbReference>
<keyword evidence="10" id="KW-1185">Reference proteome</keyword>
<dbReference type="Pfam" id="PF02696">
    <property type="entry name" value="SelO"/>
    <property type="match status" value="1"/>
</dbReference>
<dbReference type="EC" id="2.7.7.-" evidence="8"/>
<dbReference type="OrthoDB" id="9776281at2"/>
<feature type="binding site" evidence="8">
    <location>
        <position position="113"/>
    </location>
    <ligand>
        <name>ATP</name>
        <dbReference type="ChEBI" id="CHEBI:30616"/>
    </ligand>
</feature>
<dbReference type="GO" id="GO:0005524">
    <property type="term" value="F:ATP binding"/>
    <property type="evidence" value="ECO:0007669"/>
    <property type="project" value="UniProtKB-UniRule"/>
</dbReference>
<dbReference type="HAMAP" id="MF_00692">
    <property type="entry name" value="SelO"/>
    <property type="match status" value="1"/>
</dbReference>
<feature type="binding site" evidence="8">
    <location>
        <position position="93"/>
    </location>
    <ligand>
        <name>ATP</name>
        <dbReference type="ChEBI" id="CHEBI:30616"/>
    </ligand>
</feature>
<dbReference type="RefSeq" id="WP_043700011.1">
    <property type="nucleotide sequence ID" value="NZ_CP083911.1"/>
</dbReference>
<dbReference type="EMBL" id="VJOM01000063">
    <property type="protein sequence ID" value="TSE28295.1"/>
    <property type="molecule type" value="Genomic_DNA"/>
</dbReference>
<evidence type="ECO:0000256" key="8">
    <source>
        <dbReference type="HAMAP-Rule" id="MF_00692"/>
    </source>
</evidence>
<feature type="binding site" evidence="8">
    <location>
        <position position="279"/>
    </location>
    <ligand>
        <name>Mg(2+)</name>
        <dbReference type="ChEBI" id="CHEBI:18420"/>
    </ligand>
</feature>
<comment type="caution">
    <text evidence="9">The sequence shown here is derived from an EMBL/GenBank/DDBJ whole genome shotgun (WGS) entry which is preliminary data.</text>
</comment>
<comment type="cofactor">
    <cofactor evidence="8">
        <name>Mg(2+)</name>
        <dbReference type="ChEBI" id="CHEBI:18420"/>
    </cofactor>
    <cofactor evidence="8">
        <name>Mn(2+)</name>
        <dbReference type="ChEBI" id="CHEBI:29035"/>
    </cofactor>
</comment>
<evidence type="ECO:0000256" key="3">
    <source>
        <dbReference type="ARBA" id="ARBA00022695"/>
    </source>
</evidence>
<dbReference type="Proteomes" id="UP000317763">
    <property type="component" value="Unassembled WGS sequence"/>
</dbReference>
<feature type="binding site" evidence="8">
    <location>
        <position position="288"/>
    </location>
    <ligand>
        <name>ATP</name>
        <dbReference type="ChEBI" id="CHEBI:30616"/>
    </ligand>
</feature>
<comment type="catalytic activity">
    <reaction evidence="8">
        <text>L-seryl-[protein] + UTP = O-(5'-uridylyl)-L-seryl-[protein] + diphosphate</text>
        <dbReference type="Rhea" id="RHEA:64604"/>
        <dbReference type="Rhea" id="RHEA-COMP:9863"/>
        <dbReference type="Rhea" id="RHEA-COMP:16635"/>
        <dbReference type="ChEBI" id="CHEBI:29999"/>
        <dbReference type="ChEBI" id="CHEBI:33019"/>
        <dbReference type="ChEBI" id="CHEBI:46398"/>
        <dbReference type="ChEBI" id="CHEBI:156051"/>
    </reaction>
</comment>
<evidence type="ECO:0000313" key="10">
    <source>
        <dbReference type="Proteomes" id="UP000317763"/>
    </source>
</evidence>
<evidence type="ECO:0000256" key="4">
    <source>
        <dbReference type="ARBA" id="ARBA00022723"/>
    </source>
</evidence>
<dbReference type="NCBIfam" id="NF000658">
    <property type="entry name" value="PRK00029.1"/>
    <property type="match status" value="1"/>
</dbReference>
<feature type="binding site" evidence="8">
    <location>
        <position position="125"/>
    </location>
    <ligand>
        <name>ATP</name>
        <dbReference type="ChEBI" id="CHEBI:30616"/>
    </ligand>
</feature>
<proteinExistence type="inferred from homology"/>
<dbReference type="GO" id="GO:0000287">
    <property type="term" value="F:magnesium ion binding"/>
    <property type="evidence" value="ECO:0007669"/>
    <property type="project" value="UniProtKB-UniRule"/>
</dbReference>
<evidence type="ECO:0000256" key="7">
    <source>
        <dbReference type="ARBA" id="ARBA00022842"/>
    </source>
</evidence>
<feature type="binding site" evidence="8">
    <location>
        <position position="126"/>
    </location>
    <ligand>
        <name>ATP</name>
        <dbReference type="ChEBI" id="CHEBI:30616"/>
    </ligand>
</feature>
<dbReference type="PANTHER" id="PTHR32057">
    <property type="entry name" value="PROTEIN ADENYLYLTRANSFERASE SELO, MITOCHONDRIAL"/>
    <property type="match status" value="1"/>
</dbReference>
<feature type="binding site" evidence="8">
    <location>
        <position position="94"/>
    </location>
    <ligand>
        <name>ATP</name>
        <dbReference type="ChEBI" id="CHEBI:30616"/>
    </ligand>
</feature>
<dbReference type="EC" id="2.7.7.108" evidence="8"/>
<name>A0A554WXJ3_9BURK</name>
<keyword evidence="6 8" id="KW-0067">ATP-binding</keyword>
<comment type="catalytic activity">
    <reaction evidence="8">
        <text>L-tyrosyl-[protein] + ATP = O-(5'-adenylyl)-L-tyrosyl-[protein] + diphosphate</text>
        <dbReference type="Rhea" id="RHEA:54288"/>
        <dbReference type="Rhea" id="RHEA-COMP:10136"/>
        <dbReference type="Rhea" id="RHEA-COMP:13846"/>
        <dbReference type="ChEBI" id="CHEBI:30616"/>
        <dbReference type="ChEBI" id="CHEBI:33019"/>
        <dbReference type="ChEBI" id="CHEBI:46858"/>
        <dbReference type="ChEBI" id="CHEBI:83624"/>
        <dbReference type="EC" id="2.7.7.108"/>
    </reaction>
</comment>
<evidence type="ECO:0000256" key="6">
    <source>
        <dbReference type="ARBA" id="ARBA00022840"/>
    </source>
</evidence>
<keyword evidence="3 8" id="KW-0548">Nucleotidyltransferase</keyword>
<keyword evidence="2 8" id="KW-0808">Transferase</keyword>
<evidence type="ECO:0000313" key="9">
    <source>
        <dbReference type="EMBL" id="TSE28295.1"/>
    </source>
</evidence>
<keyword evidence="5 8" id="KW-0547">Nucleotide-binding</keyword>
<protein>
    <recommendedName>
        <fullName evidence="8">Protein nucleotidyltransferase YdiU</fullName>
        <ecNumber evidence="8">2.7.7.-</ecNumber>
    </recommendedName>
    <alternativeName>
        <fullName evidence="8">Protein adenylyltransferase YdiU</fullName>
        <ecNumber evidence="8">2.7.7.108</ecNumber>
    </alternativeName>
    <alternativeName>
        <fullName evidence="8">Protein uridylyltransferase YdiU</fullName>
        <ecNumber evidence="8">2.7.7.-</ecNumber>
    </alternativeName>
</protein>
<evidence type="ECO:0000256" key="2">
    <source>
        <dbReference type="ARBA" id="ARBA00022679"/>
    </source>
</evidence>
<comment type="catalytic activity">
    <reaction evidence="8">
        <text>L-tyrosyl-[protein] + UTP = O-(5'-uridylyl)-L-tyrosyl-[protein] + diphosphate</text>
        <dbReference type="Rhea" id="RHEA:83887"/>
        <dbReference type="Rhea" id="RHEA-COMP:10136"/>
        <dbReference type="Rhea" id="RHEA-COMP:20238"/>
        <dbReference type="ChEBI" id="CHEBI:33019"/>
        <dbReference type="ChEBI" id="CHEBI:46398"/>
        <dbReference type="ChEBI" id="CHEBI:46858"/>
        <dbReference type="ChEBI" id="CHEBI:90602"/>
    </reaction>
</comment>
<evidence type="ECO:0000256" key="5">
    <source>
        <dbReference type="ARBA" id="ARBA00022741"/>
    </source>
</evidence>
<comment type="catalytic activity">
    <reaction evidence="8">
        <text>L-threonyl-[protein] + ATP = 3-O-(5'-adenylyl)-L-threonyl-[protein] + diphosphate</text>
        <dbReference type="Rhea" id="RHEA:54292"/>
        <dbReference type="Rhea" id="RHEA-COMP:11060"/>
        <dbReference type="Rhea" id="RHEA-COMP:13847"/>
        <dbReference type="ChEBI" id="CHEBI:30013"/>
        <dbReference type="ChEBI" id="CHEBI:30616"/>
        <dbReference type="ChEBI" id="CHEBI:33019"/>
        <dbReference type="ChEBI" id="CHEBI:138113"/>
        <dbReference type="EC" id="2.7.7.108"/>
    </reaction>
</comment>
<accession>A0A554WXJ3</accession>
<feature type="binding site" evidence="8">
    <location>
        <position position="288"/>
    </location>
    <ligand>
        <name>Mg(2+)</name>
        <dbReference type="ChEBI" id="CHEBI:18420"/>
    </ligand>
</feature>
<sequence length="522" mass="57176">MDTLADALTLQPARYAALGDAFYRRVRAQPLPEPYWVGISPAAAAALGLEGAWADAHHLHALTGNTDLPGAAPIATVYSGHQFGVWAGQLGDGRALLLGERAGPGEIWEVQLKGSGRTPYSRMGDGRAVLRSSIREFLASEAMHALGIPTTRALCVIGSPAPVYRETVETAAVVTRLAPSFVRFGHFEHFASVGAWDALRGLADFVIDHFYPDCRHAHGPADTPPWHDEALDGPPPPWGTDGCANPYARLLEAVTRRTATLLAAWQAVGFCHGVMNTDNMSILGLTLDYGPYQFLDAFDARHICNHSDHTGRYAYARQPQIAYWNLHCLAQALLPLLDDAEQAHAALRPYRDTFLGALRRRMNAKLGLGTPEPGDDERQEALLRLMDADRVDYPIFWRRLTDAVAAGALSAQPEVAALALRPVRDLFLQRDAFDAWARDWRERARRDDGPDAVIARQRAANPRVVLRNHLAQLAIQRAQALDMGGVADLLHAVLHPFDEPDDPALTDFPPDWAAQLHLSCSS</sequence>
<comment type="function">
    <text evidence="8">Nucleotidyltransferase involved in the post-translational modification of proteins. It can catalyze the addition of adenosine monophosphate (AMP) or uridine monophosphate (UMP) to a protein, resulting in modifications known as AMPylation and UMPylation.</text>
</comment>
<reference evidence="9 10" key="1">
    <citation type="submission" date="2019-07" db="EMBL/GenBank/DDBJ databases">
        <title>Tepidimonas taiwanensis I1-1 draft genome.</title>
        <authorList>
            <person name="Da Costa M.S."/>
            <person name="Froufe H.J.C."/>
            <person name="Egas C."/>
            <person name="Albuquerque L."/>
        </authorList>
    </citation>
    <scope>NUCLEOTIDE SEQUENCE [LARGE SCALE GENOMIC DNA]</scope>
    <source>
        <strain evidence="9 10">I1-1</strain>
    </source>
</reference>
<organism evidence="9 10">
    <name type="scientific">Tepidimonas taiwanensis</name>
    <dbReference type="NCBI Taxonomy" id="307486"/>
    <lineage>
        <taxon>Bacteria</taxon>
        <taxon>Pseudomonadati</taxon>
        <taxon>Pseudomonadota</taxon>
        <taxon>Betaproteobacteria</taxon>
        <taxon>Burkholderiales</taxon>
        <taxon>Tepidimonas</taxon>
    </lineage>
</organism>
<feature type="binding site" evidence="8">
    <location>
        <position position="183"/>
    </location>
    <ligand>
        <name>ATP</name>
        <dbReference type="ChEBI" id="CHEBI:30616"/>
    </ligand>
</feature>
<dbReference type="STRING" id="307486.GCA_000807215_01005"/>
<feature type="active site" description="Proton acceptor" evidence="8">
    <location>
        <position position="278"/>
    </location>
</feature>
<keyword evidence="4 8" id="KW-0479">Metal-binding</keyword>
<dbReference type="AlphaFoldDB" id="A0A554WXJ3"/>
<feature type="binding site" evidence="8">
    <location>
        <position position="91"/>
    </location>
    <ligand>
        <name>ATP</name>
        <dbReference type="ChEBI" id="CHEBI:30616"/>
    </ligand>
</feature>
<gene>
    <name evidence="8" type="primary">ydiU</name>
    <name evidence="8" type="synonym">selO</name>
    <name evidence="9" type="ORF">Ttaiw_02647</name>
</gene>
<feature type="binding site" evidence="8">
    <location>
        <position position="176"/>
    </location>
    <ligand>
        <name>ATP</name>
        <dbReference type="ChEBI" id="CHEBI:30616"/>
    </ligand>
</feature>
<comment type="similarity">
    <text evidence="1 8">Belongs to the SELO family.</text>
</comment>
<comment type="catalytic activity">
    <reaction evidence="8">
        <text>L-seryl-[protein] + ATP = 3-O-(5'-adenylyl)-L-seryl-[protein] + diphosphate</text>
        <dbReference type="Rhea" id="RHEA:58120"/>
        <dbReference type="Rhea" id="RHEA-COMP:9863"/>
        <dbReference type="Rhea" id="RHEA-COMP:15073"/>
        <dbReference type="ChEBI" id="CHEBI:29999"/>
        <dbReference type="ChEBI" id="CHEBI:30616"/>
        <dbReference type="ChEBI" id="CHEBI:33019"/>
        <dbReference type="ChEBI" id="CHEBI:142516"/>
        <dbReference type="EC" id="2.7.7.108"/>
    </reaction>
</comment>
<evidence type="ECO:0000256" key="1">
    <source>
        <dbReference type="ARBA" id="ARBA00009747"/>
    </source>
</evidence>
<dbReference type="GO" id="GO:0070733">
    <property type="term" value="F:AMPylase activity"/>
    <property type="evidence" value="ECO:0007669"/>
    <property type="project" value="UniProtKB-EC"/>
</dbReference>